<dbReference type="PROSITE" id="PS01053">
    <property type="entry name" value="ARGINASE_1"/>
    <property type="match status" value="1"/>
</dbReference>
<sequence length="302" mass="34079">MDFNVQLTEPVRAYFGAEVAKQVYPGHTHVIGFGFDGTACFRKGTRHGPDGLRSISEDIESYSPYQDFDLTDFTFYDLGNLELGEKADVEAQWRHASDDFDKIFASIDLAANDVRVMTLGGEHSISYAPIVKYLQQYDDLVLLHLDAHADLRDGFEGYHYSHASIIRRVLDHFGPNHQLIQYGIRSGTRDEYRYMHEHKTVRTSRKDFLESVAAIAKDRPIYLTLDLDYFDPSFLPGTGTPEPGGEDFHSFISLIKLLGERNLVGCDVVELSPQIDPTGNSDVFAAKVVRELLMTMEKGRCA</sequence>
<dbReference type="PANTHER" id="PTHR11358">
    <property type="entry name" value="ARGINASE/AGMATINASE"/>
    <property type="match status" value="1"/>
</dbReference>
<dbReference type="PROSITE" id="PS51409">
    <property type="entry name" value="ARGINASE_2"/>
    <property type="match status" value="1"/>
</dbReference>
<accession>A0ABY0BP04</accession>
<dbReference type="CDD" id="cd11593">
    <property type="entry name" value="Agmatinase-like_2"/>
    <property type="match status" value="1"/>
</dbReference>
<dbReference type="InterPro" id="IPR020855">
    <property type="entry name" value="Ureohydrolase_Mn_BS"/>
</dbReference>
<comment type="caution">
    <text evidence="5">The sequence shown here is derived from an EMBL/GenBank/DDBJ whole genome shotgun (WGS) entry which is preliminary data.</text>
</comment>
<proteinExistence type="inferred from homology"/>
<keyword evidence="3 4" id="KW-0378">Hydrolase</keyword>
<organism evidence="5 6">
    <name type="scientific">Aliidiomarina maris</name>
    <dbReference type="NCBI Taxonomy" id="531312"/>
    <lineage>
        <taxon>Bacteria</taxon>
        <taxon>Pseudomonadati</taxon>
        <taxon>Pseudomonadota</taxon>
        <taxon>Gammaproteobacteria</taxon>
        <taxon>Alteromonadales</taxon>
        <taxon>Idiomarinaceae</taxon>
        <taxon>Aliidiomarina</taxon>
    </lineage>
</organism>
<dbReference type="InterPro" id="IPR023696">
    <property type="entry name" value="Ureohydrolase_dom_sf"/>
</dbReference>
<gene>
    <name evidence="5" type="primary">speB</name>
    <name evidence="5" type="ORF">CWE07_12710</name>
</gene>
<comment type="similarity">
    <text evidence="1">Belongs to the arginase family. Agmatinase subfamily.</text>
</comment>
<keyword evidence="2" id="KW-0479">Metal-binding</keyword>
<evidence type="ECO:0000256" key="2">
    <source>
        <dbReference type="ARBA" id="ARBA00022723"/>
    </source>
</evidence>
<evidence type="ECO:0000313" key="5">
    <source>
        <dbReference type="EMBL" id="RUO19752.1"/>
    </source>
</evidence>
<dbReference type="Proteomes" id="UP000287865">
    <property type="component" value="Unassembled WGS sequence"/>
</dbReference>
<name>A0ABY0BP04_9GAMM</name>
<dbReference type="Gene3D" id="3.40.800.10">
    <property type="entry name" value="Ureohydrolase domain"/>
    <property type="match status" value="1"/>
</dbReference>
<evidence type="ECO:0000256" key="4">
    <source>
        <dbReference type="RuleBase" id="RU003684"/>
    </source>
</evidence>
<dbReference type="PANTHER" id="PTHR11358:SF26">
    <property type="entry name" value="GUANIDINO ACID HYDROLASE, MITOCHONDRIAL"/>
    <property type="match status" value="1"/>
</dbReference>
<dbReference type="InterPro" id="IPR006035">
    <property type="entry name" value="Ureohydrolase"/>
</dbReference>
<keyword evidence="6" id="KW-1185">Reference proteome</keyword>
<dbReference type="SUPFAM" id="SSF52768">
    <property type="entry name" value="Arginase/deacetylase"/>
    <property type="match status" value="1"/>
</dbReference>
<dbReference type="PIRSF" id="PIRSF036979">
    <property type="entry name" value="Arginase"/>
    <property type="match status" value="1"/>
</dbReference>
<dbReference type="Pfam" id="PF00491">
    <property type="entry name" value="Arginase"/>
    <property type="match status" value="1"/>
</dbReference>
<dbReference type="InterPro" id="IPR005925">
    <property type="entry name" value="Agmatinase-rel"/>
</dbReference>
<dbReference type="EMBL" id="PIPK01000015">
    <property type="protein sequence ID" value="RUO19752.1"/>
    <property type="molecule type" value="Genomic_DNA"/>
</dbReference>
<evidence type="ECO:0000256" key="1">
    <source>
        <dbReference type="ARBA" id="ARBA00009227"/>
    </source>
</evidence>
<evidence type="ECO:0000256" key="3">
    <source>
        <dbReference type="ARBA" id="ARBA00022801"/>
    </source>
</evidence>
<dbReference type="NCBIfam" id="TIGR01230">
    <property type="entry name" value="agmatinase"/>
    <property type="match status" value="1"/>
</dbReference>
<evidence type="ECO:0000313" key="6">
    <source>
        <dbReference type="Proteomes" id="UP000287865"/>
    </source>
</evidence>
<protein>
    <submittedName>
        <fullName evidence="5">Agmatinase</fullName>
    </submittedName>
</protein>
<reference evidence="5 6" key="1">
    <citation type="journal article" date="2018" name="Front. Microbiol.">
        <title>Genome-Based Analysis Reveals the Taxonomy and Diversity of the Family Idiomarinaceae.</title>
        <authorList>
            <person name="Liu Y."/>
            <person name="Lai Q."/>
            <person name="Shao Z."/>
        </authorList>
    </citation>
    <scope>NUCLEOTIDE SEQUENCE [LARGE SCALE GENOMIC DNA]</scope>
    <source>
        <strain evidence="5 6">CF12-14</strain>
    </source>
</reference>